<dbReference type="EMBL" id="CADCXU010020021">
    <property type="protein sequence ID" value="CAB0008049.1"/>
    <property type="molecule type" value="Genomic_DNA"/>
</dbReference>
<dbReference type="Proteomes" id="UP000479000">
    <property type="component" value="Unassembled WGS sequence"/>
</dbReference>
<feature type="compositionally biased region" description="Basic residues" evidence="1">
    <location>
        <begin position="1"/>
        <end position="21"/>
    </location>
</feature>
<feature type="region of interest" description="Disordered" evidence="1">
    <location>
        <begin position="1"/>
        <end position="29"/>
    </location>
</feature>
<accession>A0A6H5GYC3</accession>
<evidence type="ECO:0000313" key="2">
    <source>
        <dbReference type="EMBL" id="CAB0008049.1"/>
    </source>
</evidence>
<evidence type="ECO:0000313" key="3">
    <source>
        <dbReference type="Proteomes" id="UP000479000"/>
    </source>
</evidence>
<organism evidence="2 3">
    <name type="scientific">Nesidiocoris tenuis</name>
    <dbReference type="NCBI Taxonomy" id="355587"/>
    <lineage>
        <taxon>Eukaryota</taxon>
        <taxon>Metazoa</taxon>
        <taxon>Ecdysozoa</taxon>
        <taxon>Arthropoda</taxon>
        <taxon>Hexapoda</taxon>
        <taxon>Insecta</taxon>
        <taxon>Pterygota</taxon>
        <taxon>Neoptera</taxon>
        <taxon>Paraneoptera</taxon>
        <taxon>Hemiptera</taxon>
        <taxon>Heteroptera</taxon>
        <taxon>Panheteroptera</taxon>
        <taxon>Cimicomorpha</taxon>
        <taxon>Miridae</taxon>
        <taxon>Dicyphina</taxon>
        <taxon>Nesidiocoris</taxon>
    </lineage>
</organism>
<keyword evidence="3" id="KW-1185">Reference proteome</keyword>
<protein>
    <submittedName>
        <fullName evidence="2">Uncharacterized protein</fullName>
    </submittedName>
</protein>
<gene>
    <name evidence="2" type="ORF">NTEN_LOCUS13295</name>
</gene>
<name>A0A6H5GYC3_9HEMI</name>
<evidence type="ECO:0000256" key="1">
    <source>
        <dbReference type="SAM" id="MobiDB-lite"/>
    </source>
</evidence>
<sequence length="52" mass="6242">MRTRRGMRRKKRTRSGRRRRTGTMSKQTPTVKMSLLSVSLHTIRRLQEICQN</sequence>
<feature type="non-terminal residue" evidence="2">
    <location>
        <position position="52"/>
    </location>
</feature>
<dbReference type="AlphaFoldDB" id="A0A6H5GYC3"/>
<proteinExistence type="predicted"/>
<reference evidence="2 3" key="1">
    <citation type="submission" date="2020-02" db="EMBL/GenBank/DDBJ databases">
        <authorList>
            <person name="Ferguson B K."/>
        </authorList>
    </citation>
    <scope>NUCLEOTIDE SEQUENCE [LARGE SCALE GENOMIC DNA]</scope>
</reference>